<sequence length="259" mass="27964">MPMGSANSAVLIRAPSPLAILVDALDDSQHHRRNESPPKRDELFGVVGGRRGVDEQVISAGGARTGGRSAEMNAADLCSARHGCLGAVARDEQAGRCYLSPGAARPHATAESSQRRQPSSFSRLRLRIYVYGDEEGVPDGRAAERRRRRPEAKQEQKAARGGEMCGGGGGSGERGTVDAVGGRRYQSERIAAAPATNRTRRNRAQRRRLSARETPKKRGRCVSALPSKWSSRRDSHETRKKTAPTKKSRTVAISFGGAQ</sequence>
<dbReference type="WBParaSite" id="PSAMB.scaffold757size41823.g8437.t1">
    <property type="protein sequence ID" value="PSAMB.scaffold757size41823.g8437.t1"/>
    <property type="gene ID" value="PSAMB.scaffold757size41823.g8437"/>
</dbReference>
<reference evidence="3" key="1">
    <citation type="submission" date="2022-11" db="UniProtKB">
        <authorList>
            <consortium name="WormBaseParasite"/>
        </authorList>
    </citation>
    <scope>IDENTIFICATION</scope>
</reference>
<evidence type="ECO:0000313" key="3">
    <source>
        <dbReference type="WBParaSite" id="PSAMB.scaffold757size41823.g8437.t1"/>
    </source>
</evidence>
<feature type="compositionally biased region" description="Basic residues" evidence="1">
    <location>
        <begin position="238"/>
        <end position="249"/>
    </location>
</feature>
<accession>A0A914XG74</accession>
<proteinExistence type="predicted"/>
<feature type="compositionally biased region" description="Gly residues" evidence="1">
    <location>
        <begin position="163"/>
        <end position="173"/>
    </location>
</feature>
<dbReference type="AlphaFoldDB" id="A0A914XG74"/>
<protein>
    <submittedName>
        <fullName evidence="3">Uncharacterized protein</fullName>
    </submittedName>
</protein>
<organism evidence="2 3">
    <name type="scientific">Plectus sambesii</name>
    <dbReference type="NCBI Taxonomy" id="2011161"/>
    <lineage>
        <taxon>Eukaryota</taxon>
        <taxon>Metazoa</taxon>
        <taxon>Ecdysozoa</taxon>
        <taxon>Nematoda</taxon>
        <taxon>Chromadorea</taxon>
        <taxon>Plectida</taxon>
        <taxon>Plectina</taxon>
        <taxon>Plectoidea</taxon>
        <taxon>Plectidae</taxon>
        <taxon>Plectus</taxon>
    </lineage>
</organism>
<name>A0A914XG74_9BILA</name>
<dbReference type="Proteomes" id="UP000887566">
    <property type="component" value="Unplaced"/>
</dbReference>
<evidence type="ECO:0000256" key="1">
    <source>
        <dbReference type="SAM" id="MobiDB-lite"/>
    </source>
</evidence>
<feature type="compositionally biased region" description="Basic residues" evidence="1">
    <location>
        <begin position="198"/>
        <end position="209"/>
    </location>
</feature>
<feature type="region of interest" description="Disordered" evidence="1">
    <location>
        <begin position="137"/>
        <end position="259"/>
    </location>
</feature>
<keyword evidence="2" id="KW-1185">Reference proteome</keyword>
<evidence type="ECO:0000313" key="2">
    <source>
        <dbReference type="Proteomes" id="UP000887566"/>
    </source>
</evidence>
<feature type="compositionally biased region" description="Basic and acidic residues" evidence="1">
    <location>
        <begin position="151"/>
        <end position="160"/>
    </location>
</feature>